<dbReference type="Gene3D" id="3.90.550.10">
    <property type="entry name" value="Spore Coat Polysaccharide Biosynthesis Protein SpsA, Chain A"/>
    <property type="match status" value="1"/>
</dbReference>
<keyword evidence="6" id="KW-0812">Transmembrane</keyword>
<dbReference type="CDD" id="cd00761">
    <property type="entry name" value="Glyco_tranf_GTA_type"/>
    <property type="match status" value="1"/>
</dbReference>
<keyword evidence="9" id="KW-1185">Reference proteome</keyword>
<evidence type="ECO:0000256" key="6">
    <source>
        <dbReference type="SAM" id="Phobius"/>
    </source>
</evidence>
<dbReference type="PANTHER" id="PTHR43646:SF2">
    <property type="entry name" value="GLYCOSYLTRANSFERASE 2-LIKE DOMAIN-CONTAINING PROTEIN"/>
    <property type="match status" value="1"/>
</dbReference>
<dbReference type="RefSeq" id="WP_188958740.1">
    <property type="nucleotide sequence ID" value="NZ_BMIB01000006.1"/>
</dbReference>
<keyword evidence="4 8" id="KW-0808">Transferase</keyword>
<name>A0A917J478_9BACT</name>
<dbReference type="InterPro" id="IPR001173">
    <property type="entry name" value="Glyco_trans_2-like"/>
</dbReference>
<accession>A0A917J478</accession>
<evidence type="ECO:0000313" key="9">
    <source>
        <dbReference type="Proteomes" id="UP000627292"/>
    </source>
</evidence>
<comment type="subcellular location">
    <subcellularLocation>
        <location evidence="1">Cell membrane</location>
    </subcellularLocation>
</comment>
<dbReference type="SUPFAM" id="SSF53448">
    <property type="entry name" value="Nucleotide-diphospho-sugar transferases"/>
    <property type="match status" value="1"/>
</dbReference>
<evidence type="ECO:0000256" key="3">
    <source>
        <dbReference type="ARBA" id="ARBA00022676"/>
    </source>
</evidence>
<proteinExistence type="predicted"/>
<evidence type="ECO:0000256" key="4">
    <source>
        <dbReference type="ARBA" id="ARBA00022679"/>
    </source>
</evidence>
<evidence type="ECO:0000256" key="5">
    <source>
        <dbReference type="ARBA" id="ARBA00023136"/>
    </source>
</evidence>
<organism evidence="8 9">
    <name type="scientific">Filimonas zeae</name>
    <dbReference type="NCBI Taxonomy" id="1737353"/>
    <lineage>
        <taxon>Bacteria</taxon>
        <taxon>Pseudomonadati</taxon>
        <taxon>Bacteroidota</taxon>
        <taxon>Chitinophagia</taxon>
        <taxon>Chitinophagales</taxon>
        <taxon>Chitinophagaceae</taxon>
        <taxon>Filimonas</taxon>
    </lineage>
</organism>
<evidence type="ECO:0000256" key="2">
    <source>
        <dbReference type="ARBA" id="ARBA00022475"/>
    </source>
</evidence>
<evidence type="ECO:0000259" key="7">
    <source>
        <dbReference type="Pfam" id="PF00535"/>
    </source>
</evidence>
<comment type="caution">
    <text evidence="8">The sequence shown here is derived from an EMBL/GenBank/DDBJ whole genome shotgun (WGS) entry which is preliminary data.</text>
</comment>
<reference evidence="8" key="1">
    <citation type="journal article" date="2014" name="Int. J. Syst. Evol. Microbiol.">
        <title>Complete genome sequence of Corynebacterium casei LMG S-19264T (=DSM 44701T), isolated from a smear-ripened cheese.</title>
        <authorList>
            <consortium name="US DOE Joint Genome Institute (JGI-PGF)"/>
            <person name="Walter F."/>
            <person name="Albersmeier A."/>
            <person name="Kalinowski J."/>
            <person name="Ruckert C."/>
        </authorList>
    </citation>
    <scope>NUCLEOTIDE SEQUENCE</scope>
    <source>
        <strain evidence="8">CGMCC 1.15290</strain>
    </source>
</reference>
<feature type="transmembrane region" description="Helical" evidence="6">
    <location>
        <begin position="312"/>
        <end position="329"/>
    </location>
</feature>
<dbReference type="Proteomes" id="UP000627292">
    <property type="component" value="Unassembled WGS sequence"/>
</dbReference>
<feature type="transmembrane region" description="Helical" evidence="6">
    <location>
        <begin position="335"/>
        <end position="353"/>
    </location>
</feature>
<gene>
    <name evidence="8" type="ORF">GCM10011379_55190</name>
</gene>
<evidence type="ECO:0000256" key="1">
    <source>
        <dbReference type="ARBA" id="ARBA00004236"/>
    </source>
</evidence>
<reference evidence="8" key="2">
    <citation type="submission" date="2020-09" db="EMBL/GenBank/DDBJ databases">
        <authorList>
            <person name="Sun Q."/>
            <person name="Zhou Y."/>
        </authorList>
    </citation>
    <scope>NUCLEOTIDE SEQUENCE</scope>
    <source>
        <strain evidence="8">CGMCC 1.15290</strain>
    </source>
</reference>
<dbReference type="InterPro" id="IPR029044">
    <property type="entry name" value="Nucleotide-diphossugar_trans"/>
</dbReference>
<feature type="transmembrane region" description="Helical" evidence="6">
    <location>
        <begin position="281"/>
        <end position="305"/>
    </location>
</feature>
<dbReference type="GO" id="GO:0016757">
    <property type="term" value="F:glycosyltransferase activity"/>
    <property type="evidence" value="ECO:0007669"/>
    <property type="project" value="UniProtKB-KW"/>
</dbReference>
<keyword evidence="6" id="KW-1133">Transmembrane helix</keyword>
<dbReference type="AlphaFoldDB" id="A0A917J478"/>
<keyword evidence="2" id="KW-1003">Cell membrane</keyword>
<dbReference type="Pfam" id="PF00535">
    <property type="entry name" value="Glycos_transf_2"/>
    <property type="match status" value="1"/>
</dbReference>
<keyword evidence="3" id="KW-0328">Glycosyltransferase</keyword>
<keyword evidence="5 6" id="KW-0472">Membrane</keyword>
<evidence type="ECO:0000313" key="8">
    <source>
        <dbReference type="EMBL" id="GGH81980.1"/>
    </source>
</evidence>
<feature type="domain" description="Glycosyltransferase 2-like" evidence="7">
    <location>
        <begin position="47"/>
        <end position="214"/>
    </location>
</feature>
<protein>
    <submittedName>
        <fullName evidence="8">Glycosyl transferase</fullName>
    </submittedName>
</protein>
<sequence length="382" mass="43584">MTFFIISCLITLSWIIVCLFVLVGARCIYSLKNIVPLSADREPSLDIIIAVRNEEADLAKALHSLCHLHYRNYRLIVVNDRSTDGTANILAEFAARYSNITVHTITTLPEGWLGKNHAMYSGAGISEGEWILFTDADVVYQPQALNRAMAYVLDKKLDNLVVFPDIISRSGMFNAINATFRTILETRLRPWKASDPQSKAFIGMGAFSMVRRTAYFASGTHDKIRLRPDDDLKLGEQIKQAGFKQEALYGDTQLQLEWYTSVPQFVNGLMKNMFSAFGYNAWVAIANAFAVLAALVLPVPVLLIAGNWPEQIMALVILFFQWISFTFRPAMKAKWWYVFTIPYAGLIMAYIIFRSTWFTLKHKGIYWRDSFYSLEELRRGYK</sequence>
<dbReference type="GO" id="GO:0005886">
    <property type="term" value="C:plasma membrane"/>
    <property type="evidence" value="ECO:0007669"/>
    <property type="project" value="UniProtKB-SubCell"/>
</dbReference>
<dbReference type="PANTHER" id="PTHR43646">
    <property type="entry name" value="GLYCOSYLTRANSFERASE"/>
    <property type="match status" value="1"/>
</dbReference>
<dbReference type="EMBL" id="BMIB01000006">
    <property type="protein sequence ID" value="GGH81980.1"/>
    <property type="molecule type" value="Genomic_DNA"/>
</dbReference>